<evidence type="ECO:0000256" key="7">
    <source>
        <dbReference type="SAM" id="MobiDB-lite"/>
    </source>
</evidence>
<comment type="caution">
    <text evidence="9">The sequence shown here is derived from an EMBL/GenBank/DDBJ whole genome shotgun (WGS) entry which is preliminary data.</text>
</comment>
<evidence type="ECO:0000256" key="6">
    <source>
        <dbReference type="ARBA" id="ARBA00023136"/>
    </source>
</evidence>
<dbReference type="PANTHER" id="PTHR33567:SF3">
    <property type="entry name" value="CHROMATE ION TRANSPORTER (EUROFUNG)"/>
    <property type="match status" value="1"/>
</dbReference>
<dbReference type="InterPro" id="IPR003370">
    <property type="entry name" value="Chromate_transpt"/>
</dbReference>
<dbReference type="Proteomes" id="UP000614334">
    <property type="component" value="Unassembled WGS sequence"/>
</dbReference>
<evidence type="ECO:0000256" key="4">
    <source>
        <dbReference type="ARBA" id="ARBA00022692"/>
    </source>
</evidence>
<evidence type="ECO:0000313" key="10">
    <source>
        <dbReference type="Proteomes" id="UP000614334"/>
    </source>
</evidence>
<sequence>MSSSHTPSRRSNTRDVLLRTFDLGFTAFGGPPAHFQILHKRFVEGSGRPSLISEQTYQELFSISQALPGPASTKMTFLFLIWSLPGAVGMYALSLGIEKVDEVLPSPVYALLSGLNASTVGIIALSAVQLARKAITDPLTRLLVLLSACAGLCYNALWYFPTLITIERVCNSYEAPKRSASQPAVVDEEAEGIPMDILPTQSAASVKSSGSGGVGAAAIPETDRNDDSVSSSTTTSSSINVPDSGPAIFTTLMVLRGTLRAPPLPLELFISMFLAGTIIFGGGPVVIPLLREYVVEPGWVSPRDF</sequence>
<feature type="transmembrane region" description="Helical" evidence="8">
    <location>
        <begin position="268"/>
        <end position="290"/>
    </location>
</feature>
<feature type="compositionally biased region" description="Low complexity" evidence="7">
    <location>
        <begin position="228"/>
        <end position="238"/>
    </location>
</feature>
<comment type="subcellular location">
    <subcellularLocation>
        <location evidence="1">Cell membrane</location>
        <topology evidence="1">Multi-pass membrane protein</topology>
    </subcellularLocation>
</comment>
<protein>
    <submittedName>
        <fullName evidence="9">Chromate transporter</fullName>
    </submittedName>
</protein>
<dbReference type="EMBL" id="JACYCF010000016">
    <property type="protein sequence ID" value="KAF8752354.1"/>
    <property type="molecule type" value="Genomic_DNA"/>
</dbReference>
<dbReference type="AlphaFoldDB" id="A0A8H7I8N6"/>
<dbReference type="PANTHER" id="PTHR33567">
    <property type="entry name" value="CHROMATE ION TRANSPORTER (EUROFUNG)"/>
    <property type="match status" value="1"/>
</dbReference>
<feature type="transmembrane region" description="Helical" evidence="8">
    <location>
        <begin position="109"/>
        <end position="130"/>
    </location>
</feature>
<evidence type="ECO:0000256" key="5">
    <source>
        <dbReference type="ARBA" id="ARBA00022989"/>
    </source>
</evidence>
<evidence type="ECO:0000313" key="9">
    <source>
        <dbReference type="EMBL" id="KAF8752354.1"/>
    </source>
</evidence>
<keyword evidence="4 8" id="KW-0812">Transmembrane</keyword>
<keyword evidence="3" id="KW-1003">Cell membrane</keyword>
<accession>A0A8H7I8N6</accession>
<evidence type="ECO:0000256" key="3">
    <source>
        <dbReference type="ARBA" id="ARBA00022475"/>
    </source>
</evidence>
<evidence type="ECO:0000256" key="1">
    <source>
        <dbReference type="ARBA" id="ARBA00004651"/>
    </source>
</evidence>
<feature type="transmembrane region" description="Helical" evidence="8">
    <location>
        <begin position="77"/>
        <end position="97"/>
    </location>
</feature>
<evidence type="ECO:0000256" key="8">
    <source>
        <dbReference type="SAM" id="Phobius"/>
    </source>
</evidence>
<reference evidence="9" key="1">
    <citation type="submission" date="2020-09" db="EMBL/GenBank/DDBJ databases">
        <title>Comparative genome analyses of four rice-infecting Rhizoctonia solani isolates reveal extensive enrichment of homogalacturonan modification genes.</title>
        <authorList>
            <person name="Lee D.-Y."/>
            <person name="Jeon J."/>
            <person name="Kim K.-T."/>
            <person name="Cheong K."/>
            <person name="Song H."/>
            <person name="Choi G."/>
            <person name="Ko J."/>
            <person name="Opiyo S.O."/>
            <person name="Zuo S."/>
            <person name="Madhav S."/>
            <person name="Lee Y.-H."/>
            <person name="Wang G.-L."/>
        </authorList>
    </citation>
    <scope>NUCLEOTIDE SEQUENCE</scope>
    <source>
        <strain evidence="9">AG1-IA B2</strain>
    </source>
</reference>
<proteinExistence type="inferred from homology"/>
<comment type="similarity">
    <text evidence="2">Belongs to the chromate ion transporter (CHR) (TC 2.A.51) family.</text>
</comment>
<feature type="region of interest" description="Disordered" evidence="7">
    <location>
        <begin position="203"/>
        <end position="239"/>
    </location>
</feature>
<dbReference type="GO" id="GO:0015109">
    <property type="term" value="F:chromate transmembrane transporter activity"/>
    <property type="evidence" value="ECO:0007669"/>
    <property type="project" value="InterPro"/>
</dbReference>
<name>A0A8H7I8N6_9AGAM</name>
<gene>
    <name evidence="9" type="ORF">RHS01_07786</name>
</gene>
<keyword evidence="5 8" id="KW-1133">Transmembrane helix</keyword>
<keyword evidence="6 8" id="KW-0472">Membrane</keyword>
<feature type="transmembrane region" description="Helical" evidence="8">
    <location>
        <begin position="142"/>
        <end position="160"/>
    </location>
</feature>
<organism evidence="9 10">
    <name type="scientific">Rhizoctonia solani</name>
    <dbReference type="NCBI Taxonomy" id="456999"/>
    <lineage>
        <taxon>Eukaryota</taxon>
        <taxon>Fungi</taxon>
        <taxon>Dikarya</taxon>
        <taxon>Basidiomycota</taxon>
        <taxon>Agaricomycotina</taxon>
        <taxon>Agaricomycetes</taxon>
        <taxon>Cantharellales</taxon>
        <taxon>Ceratobasidiaceae</taxon>
        <taxon>Rhizoctonia</taxon>
    </lineage>
</organism>
<dbReference type="GO" id="GO:0005886">
    <property type="term" value="C:plasma membrane"/>
    <property type="evidence" value="ECO:0007669"/>
    <property type="project" value="UniProtKB-SubCell"/>
</dbReference>
<evidence type="ECO:0000256" key="2">
    <source>
        <dbReference type="ARBA" id="ARBA00005262"/>
    </source>
</evidence>
<dbReference type="Pfam" id="PF02417">
    <property type="entry name" value="Chromate_transp"/>
    <property type="match status" value="2"/>
</dbReference>